<dbReference type="AlphaFoldDB" id="I4A1N8"/>
<dbReference type="eggNOG" id="COG2067">
    <property type="taxonomic scope" value="Bacteria"/>
</dbReference>
<dbReference type="RefSeq" id="WP_014791397.1">
    <property type="nucleotide sequence ID" value="NC_018016.1"/>
</dbReference>
<keyword evidence="10" id="KW-1185">Reference proteome</keyword>
<keyword evidence="6" id="KW-0472">Membrane</keyword>
<dbReference type="GeneID" id="97258333"/>
<dbReference type="SUPFAM" id="SSF56935">
    <property type="entry name" value="Porins"/>
    <property type="match status" value="1"/>
</dbReference>
<keyword evidence="3" id="KW-1134">Transmembrane beta strand</keyword>
<keyword evidence="7" id="KW-0998">Cell outer membrane</keyword>
<evidence type="ECO:0000256" key="3">
    <source>
        <dbReference type="ARBA" id="ARBA00022452"/>
    </source>
</evidence>
<gene>
    <name evidence="9" type="ordered locus">Ornrh_1717</name>
</gene>
<keyword evidence="4" id="KW-0812">Transmembrane</keyword>
<comment type="similarity">
    <text evidence="2">Belongs to the OmpP1/FadL family.</text>
</comment>
<evidence type="ECO:0000256" key="4">
    <source>
        <dbReference type="ARBA" id="ARBA00022692"/>
    </source>
</evidence>
<feature type="chain" id="PRO_5003685261" evidence="8">
    <location>
        <begin position="23"/>
        <end position="499"/>
    </location>
</feature>
<reference evidence="9 10" key="1">
    <citation type="submission" date="2012-06" db="EMBL/GenBank/DDBJ databases">
        <title>The complete genome of Ornithobacterium rhinotracheale DSM 15997.</title>
        <authorList>
            <consortium name="US DOE Joint Genome Institute (JGI-PGF)"/>
            <person name="Lucas S."/>
            <person name="Copeland A."/>
            <person name="Lapidus A."/>
            <person name="Goodwin L."/>
            <person name="Pitluck S."/>
            <person name="Peters L."/>
            <person name="Mikhailova N."/>
            <person name="Teshima H."/>
            <person name="Kyrpides N."/>
            <person name="Mavromatis K."/>
            <person name="Pagani I."/>
            <person name="Ivanova N."/>
            <person name="Ovchinnikova G."/>
            <person name="Zeytun A."/>
            <person name="Detter J.C."/>
            <person name="Han C."/>
            <person name="Land M."/>
            <person name="Hauser L."/>
            <person name="Markowitz V."/>
            <person name="Cheng J.-F."/>
            <person name="Hugenholtz P."/>
            <person name="Woyke T."/>
            <person name="Wu D."/>
            <person name="Lang E."/>
            <person name="Kopitz M."/>
            <person name="Brambilla E."/>
            <person name="Klenk H.-P."/>
            <person name="Eisen J.A."/>
        </authorList>
    </citation>
    <scope>NUCLEOTIDE SEQUENCE [LARGE SCALE GENOMIC DNA]</scope>
    <source>
        <strain evidence="10">ATCC 51463 / DSM 15997 / CCUG 23171 / LMG 9086</strain>
    </source>
</reference>
<evidence type="ECO:0000256" key="7">
    <source>
        <dbReference type="ARBA" id="ARBA00023237"/>
    </source>
</evidence>
<comment type="subcellular location">
    <subcellularLocation>
        <location evidence="1">Cell outer membrane</location>
        <topology evidence="1">Multi-pass membrane protein</topology>
    </subcellularLocation>
</comment>
<dbReference type="HOGENOM" id="CLU_034649_0_0_10"/>
<dbReference type="STRING" id="867902.Ornrh_1717"/>
<protein>
    <submittedName>
        <fullName evidence="9">Long-chain fatty acid transport protein</fullName>
    </submittedName>
</protein>
<dbReference type="Proteomes" id="UP000006051">
    <property type="component" value="Chromosome"/>
</dbReference>
<accession>I4A1N8</accession>
<dbReference type="PANTHER" id="PTHR35093:SF8">
    <property type="entry name" value="OUTER MEMBRANE PROTEIN NMB0088-RELATED"/>
    <property type="match status" value="1"/>
</dbReference>
<keyword evidence="5 8" id="KW-0732">Signal</keyword>
<evidence type="ECO:0000256" key="8">
    <source>
        <dbReference type="SAM" id="SignalP"/>
    </source>
</evidence>
<dbReference type="Gene3D" id="2.40.160.60">
    <property type="entry name" value="Outer membrane protein transport protein (OMPP1/FadL/TodX)"/>
    <property type="match status" value="1"/>
</dbReference>
<evidence type="ECO:0000313" key="10">
    <source>
        <dbReference type="Proteomes" id="UP000006051"/>
    </source>
</evidence>
<dbReference type="GeneID" id="71569779"/>
<dbReference type="KEGG" id="orh:Ornrh_1717"/>
<dbReference type="GO" id="GO:0009279">
    <property type="term" value="C:cell outer membrane"/>
    <property type="evidence" value="ECO:0007669"/>
    <property type="project" value="UniProtKB-SubCell"/>
</dbReference>
<proteinExistence type="inferred from homology"/>
<dbReference type="PANTHER" id="PTHR35093">
    <property type="entry name" value="OUTER MEMBRANE PROTEIN NMB0088-RELATED"/>
    <property type="match status" value="1"/>
</dbReference>
<evidence type="ECO:0000256" key="6">
    <source>
        <dbReference type="ARBA" id="ARBA00023136"/>
    </source>
</evidence>
<dbReference type="EMBL" id="CP003283">
    <property type="protein sequence ID" value="AFL97872.1"/>
    <property type="molecule type" value="Genomic_DNA"/>
</dbReference>
<name>I4A1N8_ORNRL</name>
<organism evidence="9 10">
    <name type="scientific">Ornithobacterium rhinotracheale (strain ATCC 51463 / DSM 15997 / CCUG 23171 / CIP 104009 / LMG 9086)</name>
    <dbReference type="NCBI Taxonomy" id="867902"/>
    <lineage>
        <taxon>Bacteria</taxon>
        <taxon>Pseudomonadati</taxon>
        <taxon>Bacteroidota</taxon>
        <taxon>Flavobacteriia</taxon>
        <taxon>Flavobacteriales</taxon>
        <taxon>Weeksellaceae</taxon>
        <taxon>Ornithobacterium</taxon>
    </lineage>
</organism>
<evidence type="ECO:0000256" key="2">
    <source>
        <dbReference type="ARBA" id="ARBA00008163"/>
    </source>
</evidence>
<feature type="signal peptide" evidence="8">
    <location>
        <begin position="1"/>
        <end position="22"/>
    </location>
</feature>
<evidence type="ECO:0000313" key="9">
    <source>
        <dbReference type="EMBL" id="AFL97872.1"/>
    </source>
</evidence>
<evidence type="ECO:0000256" key="5">
    <source>
        <dbReference type="ARBA" id="ARBA00022729"/>
    </source>
</evidence>
<evidence type="ECO:0000256" key="1">
    <source>
        <dbReference type="ARBA" id="ARBA00004571"/>
    </source>
</evidence>
<sequence length="499" mass="54725">MKNKFIKLSCLGLLLASGALSAQQINTNYIEDIYQINDYQGIYGTSRYRALSGSMGALGGDLSAMNENPAGVGVFINSEANFTAGVSSSKLNGNYENSSFTNKNSQFNLGQVGAVMVFNTGAPSEKWKSFALGLNYQKSSDVNNEINLPVDIQSSVGSLKQIYSQNEINSSVTNLSFAGNYDDKLYLGVGLNFRQFESSRLNGLAEFNPTSNQTVSYIQDYSPSRREGTGISVGLGVIGKVNKNLRLGLSYESPTWYRDVSETAMEHFLTDRNQAFYVVSQQNYGENGFNSAQKFTASGALILGKKGLINVDYTYNDFGSVKYTPESDEIFRGVNDYFNNFVSGSSSVKVGAETRVKDLSLRAGFKYVQSPYKEVSFEGVRNTFKPYGDLSGFSLGLGYNFGNFYLDAAYSYSQRDRNHLLSGIYFNNMPGANVKFSDIAPNITNPADPVLTNGARTSLEVNTFARDNGANFDGTGYAASIQDIKEKYNNFSLSLGFRF</sequence>
<dbReference type="InterPro" id="IPR005017">
    <property type="entry name" value="OMPP1/FadL/TodX"/>
</dbReference>
<dbReference type="GO" id="GO:0015483">
    <property type="term" value="F:long-chain fatty acid transporting porin activity"/>
    <property type="evidence" value="ECO:0007669"/>
    <property type="project" value="TreeGrafter"/>
</dbReference>
<dbReference type="PATRIC" id="fig|867902.3.peg.1666"/>